<dbReference type="Gene3D" id="3.30.420.10">
    <property type="entry name" value="Ribonuclease H-like superfamily/Ribonuclease H"/>
    <property type="match status" value="1"/>
</dbReference>
<evidence type="ECO:0000313" key="2">
    <source>
        <dbReference type="EMBL" id="KZS08127.1"/>
    </source>
</evidence>
<accession>A0A164QWQ0</accession>
<evidence type="ECO:0000313" key="3">
    <source>
        <dbReference type="Proteomes" id="UP000076858"/>
    </source>
</evidence>
<protein>
    <recommendedName>
        <fullName evidence="1">Integrase catalytic domain-containing protein</fullName>
    </recommendedName>
</protein>
<dbReference type="SUPFAM" id="SSF53098">
    <property type="entry name" value="Ribonuclease H-like"/>
    <property type="match status" value="1"/>
</dbReference>
<name>A0A164QWQ0_9CRUS</name>
<evidence type="ECO:0000259" key="1">
    <source>
        <dbReference type="PROSITE" id="PS50994"/>
    </source>
</evidence>
<comment type="caution">
    <text evidence="2">The sequence shown here is derived from an EMBL/GenBank/DDBJ whole genome shotgun (WGS) entry which is preliminary data.</text>
</comment>
<dbReference type="GO" id="GO:0015074">
    <property type="term" value="P:DNA integration"/>
    <property type="evidence" value="ECO:0007669"/>
    <property type="project" value="InterPro"/>
</dbReference>
<dbReference type="InterPro" id="IPR050951">
    <property type="entry name" value="Retrovirus_Pol_polyprotein"/>
</dbReference>
<gene>
    <name evidence="2" type="ORF">APZ42_028003</name>
</gene>
<dbReference type="GO" id="GO:0003676">
    <property type="term" value="F:nucleic acid binding"/>
    <property type="evidence" value="ECO:0007669"/>
    <property type="project" value="InterPro"/>
</dbReference>
<dbReference type="Proteomes" id="UP000076858">
    <property type="component" value="Unassembled WGS sequence"/>
</dbReference>
<dbReference type="InterPro" id="IPR001584">
    <property type="entry name" value="Integrase_cat-core"/>
</dbReference>
<sequence length="271" mass="31351">MSKTEPAGRLARWALKIQEFDIIIRYRPGKSHQNADTLTRTPIVPLAKVETRSTGTKEKSEVKNENVEAKEPRTKQVIFEIKIDQSKDTGKWIELQHKDEYCRAILQEMAKTNSSKEVKNKFKINEKGLLADIRGRTVTPVLVNNIFTKYGSPEVVLTDQGTDFLSSLIQEVCKQFKVKQIRTTAYRPQTHGLVERFNRTLCDMLACNVSDQPANWDKYFYLAFVTFAYNTAKQASTQETPFFLFFGREPIMPNDIKINRRYETYEDTSMV</sequence>
<dbReference type="PROSITE" id="PS50994">
    <property type="entry name" value="INTEGRASE"/>
    <property type="match status" value="1"/>
</dbReference>
<keyword evidence="3" id="KW-1185">Reference proteome</keyword>
<proteinExistence type="predicted"/>
<dbReference type="PANTHER" id="PTHR37984:SF15">
    <property type="entry name" value="INTEGRASE CATALYTIC DOMAIN-CONTAINING PROTEIN"/>
    <property type="match status" value="1"/>
</dbReference>
<feature type="domain" description="Integrase catalytic" evidence="1">
    <location>
        <begin position="137"/>
        <end position="249"/>
    </location>
</feature>
<dbReference type="InterPro" id="IPR036397">
    <property type="entry name" value="RNaseH_sf"/>
</dbReference>
<reference evidence="2 3" key="1">
    <citation type="submission" date="2016-03" db="EMBL/GenBank/DDBJ databases">
        <title>EvidentialGene: Evidence-directed Construction of Genes on Genomes.</title>
        <authorList>
            <person name="Gilbert D.G."/>
            <person name="Choi J.-H."/>
            <person name="Mockaitis K."/>
            <person name="Colbourne J."/>
            <person name="Pfrender M."/>
        </authorList>
    </citation>
    <scope>NUCLEOTIDE SEQUENCE [LARGE SCALE GENOMIC DNA]</scope>
    <source>
        <strain evidence="2 3">Xinb3</strain>
        <tissue evidence="2">Complete organism</tissue>
    </source>
</reference>
<dbReference type="AlphaFoldDB" id="A0A164QWQ0"/>
<organism evidence="2 3">
    <name type="scientific">Daphnia magna</name>
    <dbReference type="NCBI Taxonomy" id="35525"/>
    <lineage>
        <taxon>Eukaryota</taxon>
        <taxon>Metazoa</taxon>
        <taxon>Ecdysozoa</taxon>
        <taxon>Arthropoda</taxon>
        <taxon>Crustacea</taxon>
        <taxon>Branchiopoda</taxon>
        <taxon>Diplostraca</taxon>
        <taxon>Cladocera</taxon>
        <taxon>Anomopoda</taxon>
        <taxon>Daphniidae</taxon>
        <taxon>Daphnia</taxon>
    </lineage>
</organism>
<dbReference type="PANTHER" id="PTHR37984">
    <property type="entry name" value="PROTEIN CBG26694"/>
    <property type="match status" value="1"/>
</dbReference>
<dbReference type="EMBL" id="LRGB01002334">
    <property type="protein sequence ID" value="KZS08127.1"/>
    <property type="molecule type" value="Genomic_DNA"/>
</dbReference>
<dbReference type="InterPro" id="IPR012337">
    <property type="entry name" value="RNaseH-like_sf"/>
</dbReference>